<feature type="region of interest" description="Disordered" evidence="1">
    <location>
        <begin position="336"/>
        <end position="367"/>
    </location>
</feature>
<accession>A0A5S9WIQ6</accession>
<dbReference type="InterPro" id="IPR001810">
    <property type="entry name" value="F-box_dom"/>
</dbReference>
<dbReference type="NCBIfam" id="TIGR01640">
    <property type="entry name" value="F_box_assoc_1"/>
    <property type="match status" value="1"/>
</dbReference>
<dbReference type="PANTHER" id="PTHR31111">
    <property type="entry name" value="BNAA05G37150D PROTEIN-RELATED"/>
    <property type="match status" value="1"/>
</dbReference>
<dbReference type="Pfam" id="PF08268">
    <property type="entry name" value="FBA_3"/>
    <property type="match status" value="2"/>
</dbReference>
<dbReference type="ExpressionAtlas" id="A0A5S9WIQ6">
    <property type="expression patterns" value="baseline"/>
</dbReference>
<dbReference type="PROSITE" id="PS50181">
    <property type="entry name" value="FBOX"/>
    <property type="match status" value="1"/>
</dbReference>
<dbReference type="SUPFAM" id="SSF81383">
    <property type="entry name" value="F-box domain"/>
    <property type="match status" value="1"/>
</dbReference>
<organism evidence="3 4">
    <name type="scientific">Arabidopsis thaliana</name>
    <name type="common">Mouse-ear cress</name>
    <dbReference type="NCBI Taxonomy" id="3702"/>
    <lineage>
        <taxon>Eukaryota</taxon>
        <taxon>Viridiplantae</taxon>
        <taxon>Streptophyta</taxon>
        <taxon>Embryophyta</taxon>
        <taxon>Tracheophyta</taxon>
        <taxon>Spermatophyta</taxon>
        <taxon>Magnoliopsida</taxon>
        <taxon>eudicotyledons</taxon>
        <taxon>Gunneridae</taxon>
        <taxon>Pentapetalae</taxon>
        <taxon>rosids</taxon>
        <taxon>malvids</taxon>
        <taxon>Brassicales</taxon>
        <taxon>Brassicaceae</taxon>
        <taxon>Camelineae</taxon>
        <taxon>Arabidopsis</taxon>
    </lineage>
</organism>
<dbReference type="OrthoDB" id="1435799at2759"/>
<evidence type="ECO:0000313" key="3">
    <source>
        <dbReference type="EMBL" id="CAA0263526.1"/>
    </source>
</evidence>
<dbReference type="SMART" id="SM00256">
    <property type="entry name" value="FBOX"/>
    <property type="match status" value="1"/>
</dbReference>
<dbReference type="Pfam" id="PF00646">
    <property type="entry name" value="F-box"/>
    <property type="match status" value="1"/>
</dbReference>
<evidence type="ECO:0000259" key="2">
    <source>
        <dbReference type="PROSITE" id="PS50181"/>
    </source>
</evidence>
<feature type="domain" description="F-box" evidence="2">
    <location>
        <begin position="4"/>
        <end position="49"/>
    </location>
</feature>
<dbReference type="Gene3D" id="1.20.1280.50">
    <property type="match status" value="1"/>
</dbReference>
<dbReference type="InterPro" id="IPR013187">
    <property type="entry name" value="F-box-assoc_dom_typ3"/>
</dbReference>
<protein>
    <recommendedName>
        <fullName evidence="2">F-box domain-containing protein</fullName>
    </recommendedName>
</protein>
<dbReference type="InterPro" id="IPR017451">
    <property type="entry name" value="F-box-assoc_interact_dom"/>
</dbReference>
<gene>
    <name evidence="3" type="ORF">C24_LOCUS3254</name>
</gene>
<dbReference type="EMBL" id="CACSHJ010000087">
    <property type="protein sequence ID" value="CAA0263526.1"/>
    <property type="molecule type" value="Genomic_DNA"/>
</dbReference>
<dbReference type="PANTHER" id="PTHR31111:SF130">
    <property type="entry name" value="F-BOX ASSOCIATED UBIQUITINATION EFFECTOR FAMILY PROTEIN"/>
    <property type="match status" value="1"/>
</dbReference>
<evidence type="ECO:0000256" key="1">
    <source>
        <dbReference type="SAM" id="MobiDB-lite"/>
    </source>
</evidence>
<dbReference type="InterPro" id="IPR036047">
    <property type="entry name" value="F-box-like_dom_sf"/>
</dbReference>
<evidence type="ECO:0000313" key="4">
    <source>
        <dbReference type="Proteomes" id="UP000434276"/>
    </source>
</evidence>
<dbReference type="Proteomes" id="UP000434276">
    <property type="component" value="Unassembled WGS sequence"/>
</dbReference>
<dbReference type="AlphaFoldDB" id="A0A5S9WIQ6"/>
<reference evidence="3 4" key="1">
    <citation type="submission" date="2019-12" db="EMBL/GenBank/DDBJ databases">
        <authorList>
            <person name="Jiao W.-B."/>
            <person name="Schneeberger K."/>
        </authorList>
    </citation>
    <scope>NUCLEOTIDE SEQUENCE [LARGE SCALE GENOMIC DNA]</scope>
    <source>
        <strain evidence="4">cv. C24</strain>
    </source>
</reference>
<name>A0A5S9WIQ6_ARATH</name>
<proteinExistence type="predicted"/>
<sequence length="389" mass="44681">MNKGNTLDSIPTDLILEIFSRLSAKSVGRLRCLSKLWRSMLGLPYFTKLFLTRSSDHPRLFFGVERKGEWFFLSSLQPQNLYEKPFLVVAADFHMKFSEDMSHDIYSYASGLIYFPKMLIENEKSGAIRVICNPITGQYAILPKLITLQAARSFLGFDPIDNQFKVLLVNNDIVNNDMDILTLGIGELMSEKLKFIEAKCFFALDDVQLINYKGKLGGISWNNHEVAPVELSMWVLEDVEKQEWSKNVYILPKNVVPNNWLHAAGVTVEGDIVFSEAVVSNPFDVFYFNPEKNTLQHVETHCNHEVFDDENLVNIFVDHVEDLKFDVMKPTYAATSIRPTEQKHKPTSTETSMSRKDHQVRTIDQPQQDRCTFESINNKFDVMCLLDDD</sequence>